<gene>
    <name evidence="2" type="ORF">SPAR_33496</name>
</gene>
<organism evidence="2 3">
    <name type="scientific">Streptomyces sparsogenes DSM 40356</name>
    <dbReference type="NCBI Taxonomy" id="1331668"/>
    <lineage>
        <taxon>Bacteria</taxon>
        <taxon>Bacillati</taxon>
        <taxon>Actinomycetota</taxon>
        <taxon>Actinomycetes</taxon>
        <taxon>Kitasatosporales</taxon>
        <taxon>Streptomycetaceae</taxon>
        <taxon>Streptomyces</taxon>
    </lineage>
</organism>
<dbReference type="SMART" id="SM00960">
    <property type="entry name" value="Robl_LC7"/>
    <property type="match status" value="1"/>
</dbReference>
<dbReference type="RefSeq" id="WP_076971911.1">
    <property type="nucleotide sequence ID" value="NZ_ASQP01000424.1"/>
</dbReference>
<evidence type="ECO:0000313" key="3">
    <source>
        <dbReference type="Proteomes" id="UP000186168"/>
    </source>
</evidence>
<feature type="domain" description="Roadblock/LAMTOR2" evidence="1">
    <location>
        <begin position="16"/>
        <end position="122"/>
    </location>
</feature>
<dbReference type="InterPro" id="IPR004942">
    <property type="entry name" value="Roadblock/LAMTOR2_dom"/>
</dbReference>
<protein>
    <recommendedName>
        <fullName evidence="1">Roadblock/LAMTOR2 domain-containing protein</fullName>
    </recommendedName>
</protein>
<dbReference type="SUPFAM" id="SSF103196">
    <property type="entry name" value="Roadblock/LC7 domain"/>
    <property type="match status" value="1"/>
</dbReference>
<evidence type="ECO:0000259" key="1">
    <source>
        <dbReference type="SMART" id="SM00960"/>
    </source>
</evidence>
<name>A0A1R1S9K8_9ACTN</name>
<accession>A0A1R1S9K8</accession>
<dbReference type="PANTHER" id="PTHR36222:SF1">
    <property type="entry name" value="SERINE PROTEASE INHIBITOR RV3364C"/>
    <property type="match status" value="1"/>
</dbReference>
<reference evidence="2 3" key="1">
    <citation type="submission" date="2013-05" db="EMBL/GenBank/DDBJ databases">
        <title>Genome sequence of Streptomyces sparsogenes DSM 40356.</title>
        <authorList>
            <person name="Coyne S."/>
            <person name="Seebeck F.P."/>
        </authorList>
    </citation>
    <scope>NUCLEOTIDE SEQUENCE [LARGE SCALE GENOMIC DNA]</scope>
    <source>
        <strain evidence="2 3">DSM 40356</strain>
    </source>
</reference>
<dbReference type="InterPro" id="IPR053141">
    <property type="entry name" value="Mycobact_SerProt_Inhib_Rv3364c"/>
</dbReference>
<sequence>MTEDRSIAARFPEGLDSLLDELVARVGGVRHAVVLLGDGATVSASRGLGRRDAEQLAAVASGLHGLAVGAARRQARGATRRWTRGAARRRARGAASQTVVETEAGRLFVAAAGEDSYLAVLGAADADPALIASETARLVERVEEQLRTRPRLPQAPAAPA</sequence>
<evidence type="ECO:0000313" key="2">
    <source>
        <dbReference type="EMBL" id="OMI35024.1"/>
    </source>
</evidence>
<dbReference type="AlphaFoldDB" id="A0A1R1S9K8"/>
<keyword evidence="3" id="KW-1185">Reference proteome</keyword>
<dbReference type="PANTHER" id="PTHR36222">
    <property type="entry name" value="SERINE PROTEASE INHIBITOR RV3364C"/>
    <property type="match status" value="1"/>
</dbReference>
<dbReference type="Proteomes" id="UP000186168">
    <property type="component" value="Unassembled WGS sequence"/>
</dbReference>
<comment type="caution">
    <text evidence="2">The sequence shown here is derived from an EMBL/GenBank/DDBJ whole genome shotgun (WGS) entry which is preliminary data.</text>
</comment>
<proteinExistence type="predicted"/>
<dbReference type="EMBL" id="ASQP01000424">
    <property type="protein sequence ID" value="OMI35024.1"/>
    <property type="molecule type" value="Genomic_DNA"/>
</dbReference>
<dbReference type="Gene3D" id="3.30.450.30">
    <property type="entry name" value="Dynein light chain 2a, cytoplasmic"/>
    <property type="match status" value="1"/>
</dbReference>
<dbReference type="Pfam" id="PF03259">
    <property type="entry name" value="Robl_LC7"/>
    <property type="match status" value="1"/>
</dbReference>